<proteinExistence type="predicted"/>
<dbReference type="InterPro" id="IPR041033">
    <property type="entry name" value="SpaA_PFL_dom_1"/>
</dbReference>
<keyword evidence="1" id="KW-0134">Cell wall</keyword>
<keyword evidence="4" id="KW-0572">Peptidoglycan-anchor</keyword>
<dbReference type="InterPro" id="IPR019931">
    <property type="entry name" value="LPXTG_anchor"/>
</dbReference>
<organism evidence="11 12">
    <name type="scientific">Enterococcus florum</name>
    <dbReference type="NCBI Taxonomy" id="2480627"/>
    <lineage>
        <taxon>Bacteria</taxon>
        <taxon>Bacillati</taxon>
        <taxon>Bacillota</taxon>
        <taxon>Bacilli</taxon>
        <taxon>Lactobacillales</taxon>
        <taxon>Enterococcaceae</taxon>
        <taxon>Enterococcus</taxon>
    </lineage>
</organism>
<feature type="domain" description="Gram-positive cocci surface proteins LPxTG" evidence="8">
    <location>
        <begin position="583"/>
        <end position="623"/>
    </location>
</feature>
<feature type="transmembrane region" description="Helical" evidence="6">
    <location>
        <begin position="596"/>
        <end position="617"/>
    </location>
</feature>
<keyword evidence="12" id="KW-1185">Reference proteome</keyword>
<dbReference type="NCBIfam" id="TIGR04226">
    <property type="entry name" value="RrgB_K2N_iso_D2"/>
    <property type="match status" value="1"/>
</dbReference>
<dbReference type="NCBIfam" id="TIGR01167">
    <property type="entry name" value="LPXTG_anchor"/>
    <property type="match status" value="1"/>
</dbReference>
<evidence type="ECO:0000256" key="7">
    <source>
        <dbReference type="SAM" id="SignalP"/>
    </source>
</evidence>
<dbReference type="RefSeq" id="WP_146622247.1">
    <property type="nucleotide sequence ID" value="NZ_BJCC01000013.1"/>
</dbReference>
<evidence type="ECO:0000313" key="11">
    <source>
        <dbReference type="EMBL" id="GCF93802.1"/>
    </source>
</evidence>
<sequence length="624" mass="66698">MKKKLLSILTALVVLLPFALGLGSTLTAEAAGTVDITLHKKRFDTAQTAIQNTGEVMNEFASADGFGGVEFKIYNVTDDFYTLLNTTHPTASPARKYTMDEALTEVKSANYTAETPVDTGTTATTGSVGDLTFSALPDKTNGKNSVYVIVETAMAGVTKADNMVVALPLKGSDGTTDLTTIHLYPKNIVETAGVNVEKLSNLTDEDGDPIPLEDVEFVIHRKGLYNAAGTEYLSGFDGSDTPTWSTNLSDAHKFSTDGDGKFSEDRLLYGTYYLTEVTVKPGYVIQNGAIDQQFTLDATNTTKNFTGNDAILNDDVDVKKTNTGGSVNVGDKIDYRVETVIPTGIRDLIDSDGDGVNDAPRYVKYEITDTHGAHLELDDTTLSLTDGTTTFASPTHYTLDQTTTGVFKVSFTAAGIALLEPNATLVMTYKMELLQTIAPGDEVNNTAKVDTGHDTDEGSGSEVYTGGYNFVKVDGSNDGEALEGAKFVVRDADDASAKYLKIGTDGEVSWVTNEADATKYESDTSGYVTIKGLKDGTYYLEEVETPTDKYVLLTDRVEFEVTQGSFDSTDPLAATPGTPEEVVNKQKGSLPSTGGAGVYIMMALGVAVIAIVGAAYMRSQRKEA</sequence>
<comment type="caution">
    <text evidence="11">The sequence shown here is derived from an EMBL/GenBank/DDBJ whole genome shotgun (WGS) entry which is preliminary data.</text>
</comment>
<feature type="domain" description="Gram-positive pilin subunit D1 N-terminal" evidence="9">
    <location>
        <begin position="32"/>
        <end position="187"/>
    </location>
</feature>
<evidence type="ECO:0000256" key="3">
    <source>
        <dbReference type="ARBA" id="ARBA00022729"/>
    </source>
</evidence>
<evidence type="ECO:0000256" key="6">
    <source>
        <dbReference type="SAM" id="Phobius"/>
    </source>
</evidence>
<keyword evidence="6" id="KW-1133">Transmembrane helix</keyword>
<evidence type="ECO:0000256" key="4">
    <source>
        <dbReference type="ARBA" id="ARBA00023088"/>
    </source>
</evidence>
<keyword evidence="6" id="KW-0472">Membrane</keyword>
<dbReference type="NCBIfam" id="NF033902">
    <property type="entry name" value="iso_D2_wall_anc"/>
    <property type="match status" value="1"/>
</dbReference>
<dbReference type="Pfam" id="PF16555">
    <property type="entry name" value="GramPos_pilinD1"/>
    <property type="match status" value="1"/>
</dbReference>
<dbReference type="OrthoDB" id="2178703at2"/>
<evidence type="ECO:0000259" key="10">
    <source>
        <dbReference type="Pfam" id="PF17802"/>
    </source>
</evidence>
<name>A0A4P5PDY0_9ENTE</name>
<feature type="domain" description="SpaA-like prealbumin fold" evidence="10">
    <location>
        <begin position="469"/>
        <end position="564"/>
    </location>
</feature>
<keyword evidence="6" id="KW-0812">Transmembrane</keyword>
<evidence type="ECO:0000259" key="9">
    <source>
        <dbReference type="Pfam" id="PF16555"/>
    </source>
</evidence>
<dbReference type="Proteomes" id="UP000290567">
    <property type="component" value="Unassembled WGS sequence"/>
</dbReference>
<feature type="signal peptide" evidence="7">
    <location>
        <begin position="1"/>
        <end position="30"/>
    </location>
</feature>
<dbReference type="Gene3D" id="2.60.40.740">
    <property type="match status" value="1"/>
</dbReference>
<dbReference type="InterPro" id="IPR026466">
    <property type="entry name" value="Fim_isopep_form_D2_dom"/>
</dbReference>
<evidence type="ECO:0000313" key="12">
    <source>
        <dbReference type="Proteomes" id="UP000290567"/>
    </source>
</evidence>
<protein>
    <submittedName>
        <fullName evidence="11">Cell wall surface anchor protein</fullName>
    </submittedName>
</protein>
<evidence type="ECO:0000259" key="8">
    <source>
        <dbReference type="Pfam" id="PF00746"/>
    </source>
</evidence>
<dbReference type="Pfam" id="PF17802">
    <property type="entry name" value="SpaA"/>
    <property type="match status" value="2"/>
</dbReference>
<feature type="region of interest" description="Disordered" evidence="5">
    <location>
        <begin position="568"/>
        <end position="588"/>
    </location>
</feature>
<dbReference type="InterPro" id="IPR013783">
    <property type="entry name" value="Ig-like_fold"/>
</dbReference>
<dbReference type="InterPro" id="IPR048052">
    <property type="entry name" value="FM1-like"/>
</dbReference>
<dbReference type="EMBL" id="BJCC01000013">
    <property type="protein sequence ID" value="GCF93802.1"/>
    <property type="molecule type" value="Genomic_DNA"/>
</dbReference>
<keyword evidence="2" id="KW-0964">Secreted</keyword>
<feature type="chain" id="PRO_5020870533" evidence="7">
    <location>
        <begin position="31"/>
        <end position="624"/>
    </location>
</feature>
<feature type="domain" description="SpaA-like prealbumin fold" evidence="10">
    <location>
        <begin position="211"/>
        <end position="304"/>
    </location>
</feature>
<evidence type="ECO:0000256" key="1">
    <source>
        <dbReference type="ARBA" id="ARBA00022512"/>
    </source>
</evidence>
<dbReference type="InterPro" id="IPR032364">
    <property type="entry name" value="GramPos_pilinD1_N"/>
</dbReference>
<accession>A0A4P5PDY0</accession>
<keyword evidence="3 7" id="KW-0732">Signal</keyword>
<dbReference type="Pfam" id="PF00746">
    <property type="entry name" value="Gram_pos_anchor"/>
    <property type="match status" value="1"/>
</dbReference>
<evidence type="ECO:0000256" key="5">
    <source>
        <dbReference type="SAM" id="MobiDB-lite"/>
    </source>
</evidence>
<evidence type="ECO:0000256" key="2">
    <source>
        <dbReference type="ARBA" id="ARBA00022525"/>
    </source>
</evidence>
<dbReference type="Gene3D" id="2.60.40.10">
    <property type="entry name" value="Immunoglobulins"/>
    <property type="match status" value="3"/>
</dbReference>
<dbReference type="AlphaFoldDB" id="A0A4P5PDY0"/>
<reference evidence="12" key="1">
    <citation type="submission" date="2019-02" db="EMBL/GenBank/DDBJ databases">
        <title>Draft genome sequence of Enterococcus sp. Gos25-1.</title>
        <authorList>
            <person name="Tanaka N."/>
            <person name="Shiwa Y."/>
            <person name="Fujita N."/>
        </authorList>
    </citation>
    <scope>NUCLEOTIDE SEQUENCE [LARGE SCALE GENOMIC DNA]</scope>
    <source>
        <strain evidence="12">Gos25-1</strain>
    </source>
</reference>
<gene>
    <name evidence="11" type="ORF">NRIC_16930</name>
</gene>